<dbReference type="AlphaFoldDB" id="A0A5N5QT18"/>
<evidence type="ECO:0000256" key="5">
    <source>
        <dbReference type="SAM" id="MobiDB-lite"/>
    </source>
</evidence>
<feature type="compositionally biased region" description="Low complexity" evidence="5">
    <location>
        <begin position="479"/>
        <end position="493"/>
    </location>
</feature>
<accession>A0A5N5QT18</accession>
<feature type="compositionally biased region" description="Polar residues" evidence="5">
    <location>
        <begin position="675"/>
        <end position="688"/>
    </location>
</feature>
<feature type="domain" description="RanBP2-type" evidence="6">
    <location>
        <begin position="1139"/>
        <end position="1166"/>
    </location>
</feature>
<dbReference type="GO" id="GO:0008270">
    <property type="term" value="F:zinc ion binding"/>
    <property type="evidence" value="ECO:0007669"/>
    <property type="project" value="UniProtKB-KW"/>
</dbReference>
<reference evidence="7 8" key="1">
    <citation type="journal article" date="2019" name="Fungal Biol. Biotechnol.">
        <title>Draft genome sequence of fastidious pathogen Ceratobasidium theobromae, which causes vascular-streak dieback in Theobroma cacao.</title>
        <authorList>
            <person name="Ali S.S."/>
            <person name="Asman A."/>
            <person name="Shao J."/>
            <person name="Firmansyah A.P."/>
            <person name="Susilo A.W."/>
            <person name="Rosmana A."/>
            <person name="McMahon P."/>
            <person name="Junaid M."/>
            <person name="Guest D."/>
            <person name="Kheng T.Y."/>
            <person name="Meinhardt L.W."/>
            <person name="Bailey B.A."/>
        </authorList>
    </citation>
    <scope>NUCLEOTIDE SEQUENCE [LARGE SCALE GENOMIC DNA]</scope>
    <source>
        <strain evidence="7 8">CT2</strain>
    </source>
</reference>
<name>A0A5N5QT18_9AGAM</name>
<dbReference type="Pfam" id="PF00641">
    <property type="entry name" value="Zn_ribbon_RanBP"/>
    <property type="match status" value="4"/>
</dbReference>
<dbReference type="EMBL" id="SSOP01000016">
    <property type="protein sequence ID" value="KAB5594789.1"/>
    <property type="molecule type" value="Genomic_DNA"/>
</dbReference>
<feature type="compositionally biased region" description="Acidic residues" evidence="5">
    <location>
        <begin position="663"/>
        <end position="674"/>
    </location>
</feature>
<keyword evidence="1" id="KW-0479">Metal-binding</keyword>
<keyword evidence="2 4" id="KW-0863">Zinc-finger</keyword>
<feature type="region of interest" description="Disordered" evidence="5">
    <location>
        <begin position="1"/>
        <end position="42"/>
    </location>
</feature>
<dbReference type="PROSITE" id="PS50199">
    <property type="entry name" value="ZF_RANBP2_2"/>
    <property type="match status" value="1"/>
</dbReference>
<dbReference type="InterPro" id="IPR001876">
    <property type="entry name" value="Znf_RanBP2"/>
</dbReference>
<organism evidence="7 8">
    <name type="scientific">Ceratobasidium theobromae</name>
    <dbReference type="NCBI Taxonomy" id="1582974"/>
    <lineage>
        <taxon>Eukaryota</taxon>
        <taxon>Fungi</taxon>
        <taxon>Dikarya</taxon>
        <taxon>Basidiomycota</taxon>
        <taxon>Agaricomycotina</taxon>
        <taxon>Agaricomycetes</taxon>
        <taxon>Cantharellales</taxon>
        <taxon>Ceratobasidiaceae</taxon>
        <taxon>Ceratobasidium</taxon>
    </lineage>
</organism>
<dbReference type="OrthoDB" id="79830at2759"/>
<dbReference type="InterPro" id="IPR036443">
    <property type="entry name" value="Znf_RanBP2_sf"/>
</dbReference>
<dbReference type="SUPFAM" id="SSF90209">
    <property type="entry name" value="Ran binding protein zinc finger-like"/>
    <property type="match status" value="1"/>
</dbReference>
<dbReference type="PROSITE" id="PS01358">
    <property type="entry name" value="ZF_RANBP2_1"/>
    <property type="match status" value="1"/>
</dbReference>
<dbReference type="SMART" id="SM00547">
    <property type="entry name" value="ZnF_RBZ"/>
    <property type="match status" value="4"/>
</dbReference>
<evidence type="ECO:0000313" key="8">
    <source>
        <dbReference type="Proteomes" id="UP000383932"/>
    </source>
</evidence>
<sequence>MATRQNGAGSILRRTRREESSPYKRRNIRNSPPIPKLQSSSSLSSLFSFLSFPFRRKSSHSVPLPPQTAVDSDHSDHSDDDGSTDVEQQAPEELTFGAPRRDDTAADSLSRLGHSLQQCIPKPKILPPSSILPPADPDIKPSASTSQIAPLNRPRRSVQPAFATVSRAAAKRTPRPSFPGGNGSYGGFASTVEPSPPPFIPGNPLETSFVANRPPNTKPSSFSFTTKPTLETHNPPGKTSSEVLAEFFAAKGKAPLTPEERKKVAQLIAESDAEQSPDVDPYNGVPSFSFLKASFPAPQRNSLSSSNSLAAPDSAAPASTGLAFNLSGPSVRDVNRASGSGPGSGAPVAPRRRRPINYGGSTKRSTAATKAGFTLREHQKLLEKQKTRQQAMAENVAPDPSAVGDKRGMRDSEEDGGGKKRRTNDGQGAAVSTHEPAKSADAPASGVARVFSLSAQPNMPSPLRQMTKLNSPSPPRVVLRAQAPSPSSSLSRPASEDIIKSPPVAKPAAKSKPRSSLVADVMRDMLAEDKEREKKEQTKEKVVDQSVFSNPYEDAVLQPVITAPKVRKPRRQSARPAARSSATAARQEAEKPLSLIEKIEKTDVRPNVKKVKTESAAPAPPPVKTTIQPPTFTFTAPSPKDTTPKARRPPPIVEEPSAPIPVESDEIEIIEVDETPQSSSKQSTNGRPSLSLEVNHHKPPPAQNGTNTGMLGLPRQRPSFSLHSPARPSPLREMSVPIEDEEDEIVEIPTPEKAGSGFGGFGSNAFPFGSGTFSAPVPPPAPTLSHAQLPAKKEPAKIDAPLFSAKAESAKVEKVEVPKAEPPTPVPETKPAPVFFPPPPKVTSSLPFAAPEPKPKPVVPMSEAELKNSAQSIPASALPVFSFTAPVLASKALKTLEARSAAQLPVSKLPTFTFGASSSTAAPVTKTASFDWAAAGMKPPTTSSGSQWMCEMCMLSNPASAADKCTICEAPKPGATVPTPALAPAPAPVTKTASFDWAAAGMKPPTTASGSQWTCEMCMLSNPASATDKCTICEAPKPGAAGAVPVPASTFAPAPVTKTASFDWAAAGMKPPTTASGSQWTCEMCMLSNPASATDKCTICEAPKSGAASVAAPAPTPAPAPVAKTMSFDWAAAGMKPPTVSGWKCSLCGVSNKDAASKCVACETTR</sequence>
<feature type="compositionally biased region" description="Basic and acidic residues" evidence="5">
    <location>
        <begin position="587"/>
        <end position="606"/>
    </location>
</feature>
<evidence type="ECO:0000256" key="2">
    <source>
        <dbReference type="ARBA" id="ARBA00022771"/>
    </source>
</evidence>
<feature type="compositionally biased region" description="Pro residues" evidence="5">
    <location>
        <begin position="124"/>
        <end position="136"/>
    </location>
</feature>
<feature type="region of interest" description="Disordered" evidence="5">
    <location>
        <begin position="56"/>
        <end position="241"/>
    </location>
</feature>
<comment type="caution">
    <text evidence="7">The sequence shown here is derived from an EMBL/GenBank/DDBJ whole genome shotgun (WGS) entry which is preliminary data.</text>
</comment>
<feature type="region of interest" description="Disordered" evidence="5">
    <location>
        <begin position="297"/>
        <end position="546"/>
    </location>
</feature>
<evidence type="ECO:0000313" key="7">
    <source>
        <dbReference type="EMBL" id="KAB5594789.1"/>
    </source>
</evidence>
<protein>
    <submittedName>
        <fullName evidence="7">Zf-RanBP domain-containing protein</fullName>
    </submittedName>
</protein>
<dbReference type="Gene3D" id="4.10.1060.10">
    <property type="entry name" value="Zinc finger, RanBP2-type"/>
    <property type="match status" value="4"/>
</dbReference>
<proteinExistence type="predicted"/>
<feature type="compositionally biased region" description="Low complexity" evidence="5">
    <location>
        <begin position="500"/>
        <end position="516"/>
    </location>
</feature>
<feature type="compositionally biased region" description="Low complexity" evidence="5">
    <location>
        <begin position="574"/>
        <end position="586"/>
    </location>
</feature>
<feature type="compositionally biased region" description="Polar residues" evidence="5">
    <location>
        <begin position="359"/>
        <end position="368"/>
    </location>
</feature>
<feature type="compositionally biased region" description="Polar residues" evidence="5">
    <location>
        <begin position="625"/>
        <end position="636"/>
    </location>
</feature>
<evidence type="ECO:0000256" key="3">
    <source>
        <dbReference type="ARBA" id="ARBA00022833"/>
    </source>
</evidence>
<feature type="compositionally biased region" description="Basic and acidic residues" evidence="5">
    <location>
        <begin position="375"/>
        <end position="386"/>
    </location>
</feature>
<evidence type="ECO:0000256" key="4">
    <source>
        <dbReference type="PROSITE-ProRule" id="PRU00322"/>
    </source>
</evidence>
<feature type="compositionally biased region" description="Low complexity" evidence="5">
    <location>
        <begin position="301"/>
        <end position="319"/>
    </location>
</feature>
<gene>
    <name evidence="7" type="ORF">CTheo_1768</name>
</gene>
<dbReference type="Proteomes" id="UP000383932">
    <property type="component" value="Unassembled WGS sequence"/>
</dbReference>
<feature type="compositionally biased region" description="Polar residues" evidence="5">
    <location>
        <begin position="205"/>
        <end position="241"/>
    </location>
</feature>
<keyword evidence="3" id="KW-0862">Zinc</keyword>
<feature type="compositionally biased region" description="Pro residues" evidence="5">
    <location>
        <begin position="820"/>
        <end position="833"/>
    </location>
</feature>
<evidence type="ECO:0000256" key="1">
    <source>
        <dbReference type="ARBA" id="ARBA00022723"/>
    </source>
</evidence>
<feature type="region of interest" description="Disordered" evidence="5">
    <location>
        <begin position="814"/>
        <end position="833"/>
    </location>
</feature>
<feature type="region of interest" description="Disordered" evidence="5">
    <location>
        <begin position="560"/>
        <end position="737"/>
    </location>
</feature>
<keyword evidence="8" id="KW-1185">Reference proteome</keyword>
<feature type="compositionally biased region" description="Basic and acidic residues" evidence="5">
    <location>
        <begin position="521"/>
        <end position="543"/>
    </location>
</feature>
<evidence type="ECO:0000259" key="6">
    <source>
        <dbReference type="PROSITE" id="PS50199"/>
    </source>
</evidence>